<sequence precursor="true">MNKGILISLLIVIILASGCLSEKEYTGDELTDIALADPGVADILDGYEYAIIDYGPAERYPSIREENSRSLIWCL</sequence>
<name>E1RF79_METP4</name>
<dbReference type="GeneID" id="9742692"/>
<keyword evidence="2" id="KW-1185">Reference proteome</keyword>
<reference evidence="1 2" key="1">
    <citation type="journal article" date="2010" name="Stand. Genomic Sci.">
        <title>Complete genome sequence of Methanoplanus petrolearius type strain (SEBR 4847).</title>
        <authorList>
            <person name="Brambilla E."/>
            <person name="Djao O.D."/>
            <person name="Daligault H."/>
            <person name="Lapidus A."/>
            <person name="Lucas S."/>
            <person name="Hammon N."/>
            <person name="Nolan M."/>
            <person name="Tice H."/>
            <person name="Cheng J.F."/>
            <person name="Han C."/>
            <person name="Tapia R."/>
            <person name="Goodwin L."/>
            <person name="Pitluck S."/>
            <person name="Liolios K."/>
            <person name="Ivanova N."/>
            <person name="Mavromatis K."/>
            <person name="Mikhailova N."/>
            <person name="Pati A."/>
            <person name="Chen A."/>
            <person name="Palaniappan K."/>
            <person name="Land M."/>
            <person name="Hauser L."/>
            <person name="Chang Y.J."/>
            <person name="Jeffries C.D."/>
            <person name="Rohde M."/>
            <person name="Spring S."/>
            <person name="Sikorski J."/>
            <person name="Goker M."/>
            <person name="Woyke T."/>
            <person name="Bristow J."/>
            <person name="Eisen J.A."/>
            <person name="Markowitz V."/>
            <person name="Hugenholtz P."/>
            <person name="Kyrpides N.C."/>
            <person name="Klenk H.P."/>
        </authorList>
    </citation>
    <scope>NUCLEOTIDE SEQUENCE [LARGE SCALE GENOMIC DNA]</scope>
    <source>
        <strain evidence="2">DSM 11571 / OCM 486 / SEBR 4847</strain>
    </source>
</reference>
<evidence type="ECO:0000313" key="2">
    <source>
        <dbReference type="Proteomes" id="UP000006565"/>
    </source>
</evidence>
<dbReference type="PROSITE" id="PS51257">
    <property type="entry name" value="PROKAR_LIPOPROTEIN"/>
    <property type="match status" value="1"/>
</dbReference>
<dbReference type="RefSeq" id="WP_013328206.1">
    <property type="nucleotide sequence ID" value="NC_014507.1"/>
</dbReference>
<dbReference type="OrthoDB" id="380903at2157"/>
<dbReference type="KEGG" id="mpi:Mpet_0249"/>
<dbReference type="AlphaFoldDB" id="E1RF79"/>
<accession>E1RF79</accession>
<dbReference type="HOGENOM" id="CLU_2662389_0_0_2"/>
<gene>
    <name evidence="1" type="ordered locus">Mpet_0249</name>
</gene>
<evidence type="ECO:0000313" key="1">
    <source>
        <dbReference type="EMBL" id="ADN35027.1"/>
    </source>
</evidence>
<organism evidence="1 2">
    <name type="scientific">Methanolacinia petrolearia (strain DSM 11571 / OCM 486 / SEBR 4847)</name>
    <name type="common">Methanoplanus petrolearius</name>
    <dbReference type="NCBI Taxonomy" id="679926"/>
    <lineage>
        <taxon>Archaea</taxon>
        <taxon>Methanobacteriati</taxon>
        <taxon>Methanobacteriota</taxon>
        <taxon>Stenosarchaea group</taxon>
        <taxon>Methanomicrobia</taxon>
        <taxon>Methanomicrobiales</taxon>
        <taxon>Methanomicrobiaceae</taxon>
        <taxon>Methanolacinia</taxon>
    </lineage>
</organism>
<protein>
    <submittedName>
        <fullName evidence="1">Uncharacterized protein</fullName>
    </submittedName>
</protein>
<proteinExistence type="predicted"/>
<dbReference type="Proteomes" id="UP000006565">
    <property type="component" value="Chromosome"/>
</dbReference>
<dbReference type="EMBL" id="CP002117">
    <property type="protein sequence ID" value="ADN35027.1"/>
    <property type="molecule type" value="Genomic_DNA"/>
</dbReference>